<accession>A0A6N7W5N7</accession>
<name>A0A6N7W5N7_9ACTO</name>
<dbReference type="AlphaFoldDB" id="A0A6N7W5N7"/>
<proteinExistence type="predicted"/>
<reference evidence="2 3" key="1">
    <citation type="submission" date="2019-08" db="EMBL/GenBank/DDBJ databases">
        <title>In-depth cultivation of the pig gut microbiome towards novel bacterial diversity and tailored functional studies.</title>
        <authorList>
            <person name="Wylensek D."/>
            <person name="Hitch T.C.A."/>
            <person name="Clavel T."/>
        </authorList>
    </citation>
    <scope>NUCLEOTIDE SEQUENCE [LARGE SCALE GENOMIC DNA]</scope>
    <source>
        <strain evidence="2 3">WB03_NA08</strain>
    </source>
</reference>
<gene>
    <name evidence="2" type="ORF">FYJ24_03050</name>
</gene>
<evidence type="ECO:0000256" key="1">
    <source>
        <dbReference type="SAM" id="MobiDB-lite"/>
    </source>
</evidence>
<protein>
    <submittedName>
        <fullName evidence="2">Uncharacterized protein</fullName>
    </submittedName>
</protein>
<keyword evidence="3" id="KW-1185">Reference proteome</keyword>
<dbReference type="EMBL" id="VULO01000003">
    <property type="protein sequence ID" value="MSS83752.1"/>
    <property type="molecule type" value="Genomic_DNA"/>
</dbReference>
<sequence>MGQGEKRRIDSSTTFGLFGTGEPTWGEINYRAFGVCSNDFHNELYGHMQRYLEAQKGDGRFANEREIDDFLVEECWWIWHGVSFDFRKPDHRETCQLHCLDHKNTAQAVKHFPSFVGHSSEPRDSLCTSNNPNVRAAAFSSWLIQEHVPGARTTRNPRDRQNNLRRRGR</sequence>
<comment type="caution">
    <text evidence="2">The sequence shown here is derived from an EMBL/GenBank/DDBJ whole genome shotgun (WGS) entry which is preliminary data.</text>
</comment>
<evidence type="ECO:0000313" key="2">
    <source>
        <dbReference type="EMBL" id="MSS83752.1"/>
    </source>
</evidence>
<evidence type="ECO:0000313" key="3">
    <source>
        <dbReference type="Proteomes" id="UP000470875"/>
    </source>
</evidence>
<organism evidence="2 3">
    <name type="scientific">Scrofimicrobium canadense</name>
    <dbReference type="NCBI Taxonomy" id="2652290"/>
    <lineage>
        <taxon>Bacteria</taxon>
        <taxon>Bacillati</taxon>
        <taxon>Actinomycetota</taxon>
        <taxon>Actinomycetes</taxon>
        <taxon>Actinomycetales</taxon>
        <taxon>Actinomycetaceae</taxon>
        <taxon>Scrofimicrobium</taxon>
    </lineage>
</organism>
<feature type="region of interest" description="Disordered" evidence="1">
    <location>
        <begin position="150"/>
        <end position="169"/>
    </location>
</feature>
<dbReference type="Proteomes" id="UP000470875">
    <property type="component" value="Unassembled WGS sequence"/>
</dbReference>